<feature type="region of interest" description="Disordered" evidence="1">
    <location>
        <begin position="227"/>
        <end position="255"/>
    </location>
</feature>
<accession>A0A9J6GPH1</accession>
<dbReference type="VEuPathDB" id="VectorBase:HLOH_061948"/>
<evidence type="ECO:0000313" key="2">
    <source>
        <dbReference type="EMBL" id="KAH9377251.1"/>
    </source>
</evidence>
<dbReference type="AlphaFoldDB" id="A0A9J6GPH1"/>
<dbReference type="OrthoDB" id="6514087at2759"/>
<feature type="region of interest" description="Disordered" evidence="1">
    <location>
        <begin position="1"/>
        <end position="25"/>
    </location>
</feature>
<feature type="compositionally biased region" description="Low complexity" evidence="1">
    <location>
        <begin position="227"/>
        <end position="238"/>
    </location>
</feature>
<reference evidence="2 3" key="1">
    <citation type="journal article" date="2020" name="Cell">
        <title>Large-Scale Comparative Analyses of Tick Genomes Elucidate Their Genetic Diversity and Vector Capacities.</title>
        <authorList>
            <consortium name="Tick Genome and Microbiome Consortium (TIGMIC)"/>
            <person name="Jia N."/>
            <person name="Wang J."/>
            <person name="Shi W."/>
            <person name="Du L."/>
            <person name="Sun Y."/>
            <person name="Zhan W."/>
            <person name="Jiang J.F."/>
            <person name="Wang Q."/>
            <person name="Zhang B."/>
            <person name="Ji P."/>
            <person name="Bell-Sakyi L."/>
            <person name="Cui X.M."/>
            <person name="Yuan T.T."/>
            <person name="Jiang B.G."/>
            <person name="Yang W.F."/>
            <person name="Lam T.T."/>
            <person name="Chang Q.C."/>
            <person name="Ding S.J."/>
            <person name="Wang X.J."/>
            <person name="Zhu J.G."/>
            <person name="Ruan X.D."/>
            <person name="Zhao L."/>
            <person name="Wei J.T."/>
            <person name="Ye R.Z."/>
            <person name="Que T.C."/>
            <person name="Du C.H."/>
            <person name="Zhou Y.H."/>
            <person name="Cheng J.X."/>
            <person name="Dai P.F."/>
            <person name="Guo W.B."/>
            <person name="Han X.H."/>
            <person name="Huang E.J."/>
            <person name="Li L.F."/>
            <person name="Wei W."/>
            <person name="Gao Y.C."/>
            <person name="Liu J.Z."/>
            <person name="Shao H.Z."/>
            <person name="Wang X."/>
            <person name="Wang C.C."/>
            <person name="Yang T.C."/>
            <person name="Huo Q.B."/>
            <person name="Li W."/>
            <person name="Chen H.Y."/>
            <person name="Chen S.E."/>
            <person name="Zhou L.G."/>
            <person name="Ni X.B."/>
            <person name="Tian J.H."/>
            <person name="Sheng Y."/>
            <person name="Liu T."/>
            <person name="Pan Y.S."/>
            <person name="Xia L.Y."/>
            <person name="Li J."/>
            <person name="Zhao F."/>
            <person name="Cao W.C."/>
        </authorList>
    </citation>
    <scope>NUCLEOTIDE SEQUENCE [LARGE SCALE GENOMIC DNA]</scope>
    <source>
        <strain evidence="2">HaeL-2018</strain>
    </source>
</reference>
<gene>
    <name evidence="2" type="ORF">HPB48_006944</name>
</gene>
<sequence>MYTAPTSCRQWHPAGQPSEPRHGLPGTQCLFNARSDKLESRTLILEWRHRYLHGRPHQPPERRPWWRRRKCAVRRSLWCYIGTREAPLATSDLPLNAGGSDRDRGGMRLSIGEVKTVFTFMLIPHIDLTQVRAQTKAHRTLSFTLWHLLHPRQPRQRKASSSVAPFARDAPVPRDRSEKTVVAKREVVVIVGAAAAAGDMVPLPSACCCIAAFLLVFSRLGSAFTPPTATSTSARASTLGSNNPVFNSSSPTAADNREFARNATPAGNVRRQDAAPLSLRPFAENAVDGAAASVVVASQRGGSDVRQPSRLARARRHFHHHHGHHFHHHGGSLGGGVDASLGGQFDNAIFRTLGLLDSNTCVSKFVCEVVARRGAHSFIGTTLGDIFKGLSRAPAGSPAHSVWRAAAIGKHGWLPVCSSAFPDCASKFSTFLSILNVLG</sequence>
<organism evidence="2 3">
    <name type="scientific">Haemaphysalis longicornis</name>
    <name type="common">Bush tick</name>
    <dbReference type="NCBI Taxonomy" id="44386"/>
    <lineage>
        <taxon>Eukaryota</taxon>
        <taxon>Metazoa</taxon>
        <taxon>Ecdysozoa</taxon>
        <taxon>Arthropoda</taxon>
        <taxon>Chelicerata</taxon>
        <taxon>Arachnida</taxon>
        <taxon>Acari</taxon>
        <taxon>Parasitiformes</taxon>
        <taxon>Ixodida</taxon>
        <taxon>Ixodoidea</taxon>
        <taxon>Ixodidae</taxon>
        <taxon>Haemaphysalinae</taxon>
        <taxon>Haemaphysalis</taxon>
    </lineage>
</organism>
<evidence type="ECO:0000313" key="3">
    <source>
        <dbReference type="Proteomes" id="UP000821853"/>
    </source>
</evidence>
<evidence type="ECO:0000256" key="1">
    <source>
        <dbReference type="SAM" id="MobiDB-lite"/>
    </source>
</evidence>
<keyword evidence="3" id="KW-1185">Reference proteome</keyword>
<dbReference type="Proteomes" id="UP000821853">
    <property type="component" value="Unassembled WGS sequence"/>
</dbReference>
<protein>
    <submittedName>
        <fullName evidence="2">Uncharacterized protein</fullName>
    </submittedName>
</protein>
<proteinExistence type="predicted"/>
<comment type="caution">
    <text evidence="2">The sequence shown here is derived from an EMBL/GenBank/DDBJ whole genome shotgun (WGS) entry which is preliminary data.</text>
</comment>
<name>A0A9J6GPH1_HAELO</name>
<dbReference type="EMBL" id="JABSTR010000008">
    <property type="protein sequence ID" value="KAH9377251.1"/>
    <property type="molecule type" value="Genomic_DNA"/>
</dbReference>
<feature type="compositionally biased region" description="Polar residues" evidence="1">
    <location>
        <begin position="239"/>
        <end position="253"/>
    </location>
</feature>